<dbReference type="RefSeq" id="WP_272736360.1">
    <property type="nucleotide sequence ID" value="NZ_CP116942.1"/>
</dbReference>
<proteinExistence type="predicted"/>
<dbReference type="AlphaFoldDB" id="A0AAE9Y962"/>
<gene>
    <name evidence="1" type="ORF">PO878_20310</name>
</gene>
<evidence type="ECO:0000313" key="1">
    <source>
        <dbReference type="EMBL" id="WCO66838.1"/>
    </source>
</evidence>
<protein>
    <submittedName>
        <fullName evidence="1">Uncharacterized protein</fullName>
    </submittedName>
</protein>
<evidence type="ECO:0000313" key="2">
    <source>
        <dbReference type="Proteomes" id="UP001216390"/>
    </source>
</evidence>
<keyword evidence="2" id="KW-1185">Reference proteome</keyword>
<name>A0AAE9Y962_9ACTN</name>
<reference evidence="1" key="1">
    <citation type="submission" date="2023-01" db="EMBL/GenBank/DDBJ databases">
        <title>The diversity of Class Acidimicrobiia in South China Sea sediment environments and the proposal of Iamia marina sp. nov., a novel species of the genus Iamia.</title>
        <authorList>
            <person name="He Y."/>
            <person name="Tian X."/>
        </authorList>
    </citation>
    <scope>NUCLEOTIDE SEQUENCE</scope>
    <source>
        <strain evidence="1">DSM 19957</strain>
    </source>
</reference>
<dbReference type="EMBL" id="CP116942">
    <property type="protein sequence ID" value="WCO66838.1"/>
    <property type="molecule type" value="Genomic_DNA"/>
</dbReference>
<dbReference type="KEGG" id="ima:PO878_20310"/>
<sequence>MTVALMGLVVTAILGGVLTAIRISGDVDLATRAANGSQAYAEQIKQPVEAMEYKPCATASSGSDPYPALTSSLPGSFTADVIEVEYLAAPIPPASSSTTPSAPTWTSTCTTDQGLQRITVEVSTPEGTAGEVETVVLVKRDSRCNYSGLYQNRDQGPC</sequence>
<dbReference type="Proteomes" id="UP001216390">
    <property type="component" value="Chromosome"/>
</dbReference>
<accession>A0AAE9Y962</accession>
<organism evidence="1 2">
    <name type="scientific">Iamia majanohamensis</name>
    <dbReference type="NCBI Taxonomy" id="467976"/>
    <lineage>
        <taxon>Bacteria</taxon>
        <taxon>Bacillati</taxon>
        <taxon>Actinomycetota</taxon>
        <taxon>Acidimicrobiia</taxon>
        <taxon>Acidimicrobiales</taxon>
        <taxon>Iamiaceae</taxon>
        <taxon>Iamia</taxon>
    </lineage>
</organism>